<proteinExistence type="predicted"/>
<keyword evidence="3" id="KW-1185">Reference proteome</keyword>
<comment type="caution">
    <text evidence="2">The sequence shown here is derived from an EMBL/GenBank/DDBJ whole genome shotgun (WGS) entry which is preliminary data.</text>
</comment>
<sequence length="350" mass="37671">MLGWTGTKRIWVTGMLVMALALTGCGGKATPTAGGKDGKAEAQTQQELVKWKHGIVKARGDASYQLMAKEKNFFKKHGVNIEYMEFESDVTMLQALVAEQIDSMEANPASALTAVQQGAKLKVIGSTLSVNPFVLYVRNNIKSFDDLKGKTMGTSAPGSMPEMSAKAMLKAKGIDVNSVTIVNAGADAQRYQALVAGKLDATAANSDYVVNAASDGIKVLAYASDVIPDYPRFVVIASEKSLKDRPQGAVGFLAAQSEGLTYALEHRSEAIALAAKTMNVPTDNEGIIQVYDEFKNKNFVSPNLEIPVKKIEWLQDLQVDLGRMKGKIDVNSIVDGSYREQALKKVSGSK</sequence>
<evidence type="ECO:0000259" key="1">
    <source>
        <dbReference type="Pfam" id="PF09084"/>
    </source>
</evidence>
<name>A0A916K1R2_9BACL</name>
<dbReference type="EMBL" id="CAJVAS010000011">
    <property type="protein sequence ID" value="CAG7628322.1"/>
    <property type="molecule type" value="Genomic_DNA"/>
</dbReference>
<dbReference type="RefSeq" id="WP_218092763.1">
    <property type="nucleotide sequence ID" value="NZ_CAJVAS010000011.1"/>
</dbReference>
<evidence type="ECO:0000313" key="3">
    <source>
        <dbReference type="Proteomes" id="UP000693672"/>
    </source>
</evidence>
<dbReference type="AlphaFoldDB" id="A0A916K1R2"/>
<dbReference type="Pfam" id="PF09084">
    <property type="entry name" value="NMT1"/>
    <property type="match status" value="1"/>
</dbReference>
<reference evidence="2" key="1">
    <citation type="submission" date="2021-06" db="EMBL/GenBank/DDBJ databases">
        <authorList>
            <person name="Criscuolo A."/>
        </authorList>
    </citation>
    <scope>NUCLEOTIDE SEQUENCE</scope>
    <source>
        <strain evidence="2">CIP111600</strain>
    </source>
</reference>
<dbReference type="Proteomes" id="UP000693672">
    <property type="component" value="Unassembled WGS sequence"/>
</dbReference>
<evidence type="ECO:0000313" key="2">
    <source>
        <dbReference type="EMBL" id="CAG7628322.1"/>
    </source>
</evidence>
<accession>A0A916K1R2</accession>
<dbReference type="InterPro" id="IPR015168">
    <property type="entry name" value="SsuA/THI5"/>
</dbReference>
<organism evidence="2 3">
    <name type="scientific">Paenibacillus solanacearum</name>
    <dbReference type="NCBI Taxonomy" id="2048548"/>
    <lineage>
        <taxon>Bacteria</taxon>
        <taxon>Bacillati</taxon>
        <taxon>Bacillota</taxon>
        <taxon>Bacilli</taxon>
        <taxon>Bacillales</taxon>
        <taxon>Paenibacillaceae</taxon>
        <taxon>Paenibacillus</taxon>
    </lineage>
</organism>
<feature type="domain" description="SsuA/THI5-like" evidence="1">
    <location>
        <begin position="66"/>
        <end position="270"/>
    </location>
</feature>
<protein>
    <submittedName>
        <fullName evidence="2">Aliphatic sulfonates-binding protein</fullName>
    </submittedName>
</protein>
<gene>
    <name evidence="2" type="primary">ssuA_2</name>
    <name evidence="2" type="ORF">PAESOLCIP111_03007</name>
</gene>
<dbReference type="PANTHER" id="PTHR30024">
    <property type="entry name" value="ALIPHATIC SULFONATES-BINDING PROTEIN-RELATED"/>
    <property type="match status" value="1"/>
</dbReference>